<sequence>MVESRKSTEADEVFEFLDSLPEDKKGAEGKSKAKGAGKKDEEDVFEFLEELEKSKMDLGAKKGKKVAETKKLDPQESNDGKAKSETKQEAPAVKKDTEEKSEEASNAKVEANEETSKQGTNPDPIASISSWWSSAGSATVSSLWSKTTEHASQIKNRIQQEQLDITSKLNTQTITDLARNIQKIVVGETDEVLRIHLVHDLVKFPSLQYHIENRFDQVMSSQVEGGIRIFVDEWGRPNRSNSISTVVDPEKREHEEKDAIEPKIKLNLFSGKVSDGEKLAFANIDNSIKLFNKAHDEYIRQQKEAEGESEEGTSAEKSENRISDIFVSILPVAIPDKNDSTKEDMIVTDPHHAGNFSFTVVLKDISNDITAITRSQAFPTSWVEWLEGETKKNKESKKGDDNEDEEDDIVDPGEWVKDWIEDGLSLSLGILAQTYVIKRMGL</sequence>
<evidence type="ECO:0000313" key="4">
    <source>
        <dbReference type="Proteomes" id="UP000054886"/>
    </source>
</evidence>
<dbReference type="EMBL" id="LLZZ01000115">
    <property type="protein sequence ID" value="KTB04927.1"/>
    <property type="molecule type" value="Genomic_DNA"/>
</dbReference>
<feature type="region of interest" description="Disordered" evidence="1">
    <location>
        <begin position="56"/>
        <end position="128"/>
    </location>
</feature>
<proteinExistence type="predicted"/>
<evidence type="ECO:0000256" key="1">
    <source>
        <dbReference type="SAM" id="MobiDB-lite"/>
    </source>
</evidence>
<dbReference type="VEuPathDB" id="FungiDB:CAGL0L05522g"/>
<feature type="compositionally biased region" description="Basic and acidic residues" evidence="1">
    <location>
        <begin position="56"/>
        <end position="116"/>
    </location>
</feature>
<accession>A0A0W0CZB0</accession>
<dbReference type="PANTHER" id="PTHR28265">
    <property type="entry name" value="MAINTENANCE OF TELOMERE CAPPING PROTEIN 1"/>
    <property type="match status" value="1"/>
</dbReference>
<dbReference type="GO" id="GO:0005739">
    <property type="term" value="C:mitochondrion"/>
    <property type="evidence" value="ECO:0007669"/>
    <property type="project" value="EnsemblFungi"/>
</dbReference>
<dbReference type="PANTHER" id="PTHR28265:SF1">
    <property type="entry name" value="MAINTENANCE OF TELOMERE CAPPING PROTEIN 1"/>
    <property type="match status" value="1"/>
</dbReference>
<evidence type="ECO:0000313" key="2">
    <source>
        <dbReference type="EMBL" id="KTB01082.1"/>
    </source>
</evidence>
<dbReference type="Proteomes" id="UP000054886">
    <property type="component" value="Unassembled WGS sequence"/>
</dbReference>
<dbReference type="InterPro" id="IPR018814">
    <property type="entry name" value="DUF5427"/>
</dbReference>
<dbReference type="EMBL" id="LLZZ01000132">
    <property type="protein sequence ID" value="KTB01082.1"/>
    <property type="molecule type" value="Genomic_DNA"/>
</dbReference>
<feature type="compositionally biased region" description="Basic and acidic residues" evidence="1">
    <location>
        <begin position="21"/>
        <end position="41"/>
    </location>
</feature>
<dbReference type="AlphaFoldDB" id="A0A0W0CZB0"/>
<dbReference type="OrthoDB" id="5594977at2759"/>
<dbReference type="VEuPathDB" id="FungiDB:GWK60_L09713"/>
<comment type="caution">
    <text evidence="3">The sequence shown here is derived from an EMBL/GenBank/DDBJ whole genome shotgun (WGS) entry which is preliminary data.</text>
</comment>
<name>A0A0W0CZB0_CANGB</name>
<feature type="compositionally biased region" description="Basic and acidic residues" evidence="1">
    <location>
        <begin position="390"/>
        <end position="400"/>
    </location>
</feature>
<feature type="region of interest" description="Disordered" evidence="1">
    <location>
        <begin position="1"/>
        <end position="43"/>
    </location>
</feature>
<feature type="compositionally biased region" description="Acidic residues" evidence="1">
    <location>
        <begin position="401"/>
        <end position="410"/>
    </location>
</feature>
<gene>
    <name evidence="2" type="ORF">AO440_004669</name>
    <name evidence="3" type="ORF">AO440_004917</name>
</gene>
<dbReference type="Pfam" id="PF10310">
    <property type="entry name" value="DUF5427"/>
    <property type="match status" value="1"/>
</dbReference>
<reference evidence="3 4" key="1">
    <citation type="submission" date="2015-10" db="EMBL/GenBank/DDBJ databases">
        <title>Draft genomes sequences of Candida glabrata isolates 1A, 1B, 2A, 2B, 3A and 3B.</title>
        <authorList>
            <person name="Haavelsrud O.E."/>
            <person name="Gaustad P."/>
        </authorList>
    </citation>
    <scope>NUCLEOTIDE SEQUENCE [LARGE SCALE GENOMIC DNA]</scope>
    <source>
        <strain evidence="3">910700640</strain>
    </source>
</reference>
<dbReference type="VEuPathDB" id="FungiDB:GVI51_L05379"/>
<protein>
    <submittedName>
        <fullName evidence="3">Maintenance of telomere capping protein 1</fullName>
    </submittedName>
</protein>
<organism evidence="3 4">
    <name type="scientific">Candida glabrata</name>
    <name type="common">Yeast</name>
    <name type="synonym">Torulopsis glabrata</name>
    <dbReference type="NCBI Taxonomy" id="5478"/>
    <lineage>
        <taxon>Eukaryota</taxon>
        <taxon>Fungi</taxon>
        <taxon>Dikarya</taxon>
        <taxon>Ascomycota</taxon>
        <taxon>Saccharomycotina</taxon>
        <taxon>Saccharomycetes</taxon>
        <taxon>Saccharomycetales</taxon>
        <taxon>Saccharomycetaceae</taxon>
        <taxon>Nakaseomyces</taxon>
    </lineage>
</organism>
<dbReference type="VEuPathDB" id="FungiDB:B1J91_L05522g"/>
<evidence type="ECO:0000313" key="3">
    <source>
        <dbReference type="EMBL" id="KTB04927.1"/>
    </source>
</evidence>
<feature type="region of interest" description="Disordered" evidence="1">
    <location>
        <begin position="390"/>
        <end position="410"/>
    </location>
</feature>